<feature type="compositionally biased region" description="Pro residues" evidence="1">
    <location>
        <begin position="829"/>
        <end position="838"/>
    </location>
</feature>
<dbReference type="AlphaFoldDB" id="A0A4Q6I8J4"/>
<protein>
    <submittedName>
        <fullName evidence="3">Uncharacterized protein</fullName>
    </submittedName>
</protein>
<feature type="transmembrane region" description="Helical" evidence="2">
    <location>
        <begin position="256"/>
        <end position="279"/>
    </location>
</feature>
<dbReference type="Proteomes" id="UP000293377">
    <property type="component" value="Unassembled WGS sequence"/>
</dbReference>
<keyword evidence="2" id="KW-0472">Membrane</keyword>
<sequence length="989" mass="114219">MRNKKLLTNNQQKFYEALLKLIRQYRATFRTLRHSPFRYCIDQIRFLAFNRKNTSHESCCIITEKTTAQVILKSITFEDFAAALEAIEIDYHNTLEEQGVRHLFTLYYKLVEHISNQMLETGEAIGTLSDILSILTLRPQFSRTFDPSNIGCYERFVSRLIRQENFNLERLAEEARIVLSTDTVLCMETILMRGLAHTIRRMYNPESFVDHGVQIEVEARTGIRLSVTAASYEYRERIVSQANAAYATAHPYRYRILAIALYFSARLGFLAPAYVVGVLSTFDTRVFSEFAFNRLILDVEGALNNSLCNSNITLHLNRNVTYNNTLNHLNYNNTLNHLNYNNTLNYLNHTNTSNTLNCNNTLNFNNTNINITVFAPQHSSEYFPEYAGIFNGFPSYITTLLAFIQLACALPPTIIGAHKRCFMLNYLENYVPTPEEARENLQFSSIVLFRWFSNVALQPADCILHPYKDAFFKWSIFRFFSPCTAIEEPMKFSRVHNTLNRFSYRNEANFNPYSRVSFLTAAIIIFCEYFDTAYFQHKKIAFSLFTKFLRTASVLRPLVQNRMHGNMLYHPDFENLVLLNLSRILLATPLLPLYDTVGDRLIYMNLLTGIDVLATANVDTLSSRILTEVNTIEEHLAAIEDITQNAVENRGAMALFAPELQRRFTHTRTLIPLSMILAEDHYDAQQQRENQEEEEEEVYVHKHAPKKLLAKEMLLDDSEEGVRLVGVKYHKSHQPTSQDVDQTHKHLHQHILLHQGHQDFKSTPEKRKTRKPIHKKQKDSIYTQEDVSQTQQKSKQKKSQKPEEKNVTLLSHTQSTDHFQNEDETFTTPTPPQPQVPAPTPRLRRFLEFAQADLDALEQQQQFSTDAYRRTHRTRTTQSVTAATEYYDNILQHRSRIEYLEYTRGQQHRQQPSMHHSTQVATHDSNNITLTSRRDRGSTESVHAVPPIFIQQSTGSTGGATEDDADPSTSITHTVASAFDQSHMQQPKQ</sequence>
<feature type="compositionally biased region" description="Basic and acidic residues" evidence="1">
    <location>
        <begin position="756"/>
        <end position="766"/>
    </location>
</feature>
<accession>A0A4Q6I8J4</accession>
<gene>
    <name evidence="3" type="ORF">DRF75_01270</name>
</gene>
<feature type="compositionally biased region" description="Polar residues" evidence="1">
    <location>
        <begin position="967"/>
        <end position="989"/>
    </location>
</feature>
<feature type="region of interest" description="Disordered" evidence="1">
    <location>
        <begin position="951"/>
        <end position="989"/>
    </location>
</feature>
<feature type="region of interest" description="Disordered" evidence="1">
    <location>
        <begin position="754"/>
        <end position="838"/>
    </location>
</feature>
<keyword evidence="4" id="KW-1185">Reference proteome</keyword>
<feature type="compositionally biased region" description="Basic residues" evidence="1">
    <location>
        <begin position="767"/>
        <end position="777"/>
    </location>
</feature>
<dbReference type="EMBL" id="QOHL01000003">
    <property type="protein sequence ID" value="RZB12969.1"/>
    <property type="molecule type" value="Genomic_DNA"/>
</dbReference>
<organism evidence="3 4">
    <name type="scientific">Ehrlichia minasensis</name>
    <dbReference type="NCBI Taxonomy" id="1242993"/>
    <lineage>
        <taxon>Bacteria</taxon>
        <taxon>Pseudomonadati</taxon>
        <taxon>Pseudomonadota</taxon>
        <taxon>Alphaproteobacteria</taxon>
        <taxon>Rickettsiales</taxon>
        <taxon>Anaplasmataceae</taxon>
        <taxon>Ehrlichia</taxon>
    </lineage>
</organism>
<name>A0A4Q6I8J4_9RICK</name>
<dbReference type="RefSeq" id="WP_129992524.1">
    <property type="nucleotide sequence ID" value="NZ_QOHL01000003.1"/>
</dbReference>
<evidence type="ECO:0000256" key="2">
    <source>
        <dbReference type="SAM" id="Phobius"/>
    </source>
</evidence>
<evidence type="ECO:0000313" key="3">
    <source>
        <dbReference type="EMBL" id="RZB12969.1"/>
    </source>
</evidence>
<reference evidence="3 4" key="1">
    <citation type="submission" date="2018-06" db="EMBL/GenBank/DDBJ databases">
        <title>Complete Genome Sequence of Ehrlichia minasensis Isolated From Cattle.</title>
        <authorList>
            <person name="Aguiar D.M."/>
            <person name="Araujo J.P.A.Jr."/>
            <person name="Nakazato L."/>
            <person name="Bard E."/>
            <person name="Cabezas-Cruz A."/>
        </authorList>
    </citation>
    <scope>NUCLEOTIDE SEQUENCE [LARGE SCALE GENOMIC DNA]</scope>
    <source>
        <strain evidence="3 4">B11</strain>
    </source>
</reference>
<proteinExistence type="predicted"/>
<keyword evidence="2" id="KW-1133">Transmembrane helix</keyword>
<evidence type="ECO:0000313" key="4">
    <source>
        <dbReference type="Proteomes" id="UP000293377"/>
    </source>
</evidence>
<evidence type="ECO:0000256" key="1">
    <source>
        <dbReference type="SAM" id="MobiDB-lite"/>
    </source>
</evidence>
<keyword evidence="2" id="KW-0812">Transmembrane</keyword>
<feature type="compositionally biased region" description="Polar residues" evidence="1">
    <location>
        <begin position="808"/>
        <end position="818"/>
    </location>
</feature>
<comment type="caution">
    <text evidence="3">The sequence shown here is derived from an EMBL/GenBank/DDBJ whole genome shotgun (WGS) entry which is preliminary data.</text>
</comment>